<accession>A0A6G9ZG68</accession>
<dbReference type="Gene3D" id="3.90.220.20">
    <property type="entry name" value="DNA methylase specificity domains"/>
    <property type="match status" value="2"/>
</dbReference>
<keyword evidence="2" id="KW-0238">DNA-binding</keyword>
<dbReference type="InterPro" id="IPR052021">
    <property type="entry name" value="Type-I_RS_S_subunit"/>
</dbReference>
<protein>
    <submittedName>
        <fullName evidence="3">Restriction endonuclease subunit S</fullName>
    </submittedName>
</protein>
<keyword evidence="3" id="KW-0378">Hydrolase</keyword>
<sequence>MRISKSRHDWKKLSANRWSGSVSEWKTLKLGAAISIKHGFAFKGEYFSDRGPGPILVTPGNFAIGGGFKEGKAKYYHGPTIAGYGLSPGDLIVTMTDLSKGGDTLGYPAIVPAGPQYLHNQRIGLVQIKDDSAIDQRFLSYALRTAAYRAHVLGSATGSTVRHTSPSRIEAYSLRVPRLVDQIAIGSVLGSLDDKIAVNDRIATTVRSLAMAKFSSSLMTPGVREVELSELTSVLVRGITPQYSEDSDALVVVNQKCIREGQVDLRPARRTLRGRAKAPKLLERNDVLVNSTGVGTLGRVARWTSTTEATVDSHVTIVRFDPAQVDPVLGGMALIAAQQEIEMLGEGSTGQTELSRVRLGSHRLAMPTNQTAANLRPVIDSLESRGDAAIAESAALARLRDALLPKLMSGDIKVREAERVVEEAI</sequence>
<dbReference type="AlphaFoldDB" id="A0A6G9ZG68"/>
<dbReference type="SUPFAM" id="SSF116734">
    <property type="entry name" value="DNA methylase specificity domain"/>
    <property type="match status" value="2"/>
</dbReference>
<evidence type="ECO:0000313" key="3">
    <source>
        <dbReference type="EMBL" id="QIS24096.1"/>
    </source>
</evidence>
<dbReference type="CDD" id="cd17278">
    <property type="entry name" value="RMtype1_S_LdeBORF1052P-TRD2-CR2"/>
    <property type="match status" value="1"/>
</dbReference>
<dbReference type="REBASE" id="395781">
    <property type="entry name" value="S.Nte12715ORF9495P"/>
</dbReference>
<proteinExistence type="predicted"/>
<dbReference type="PANTHER" id="PTHR30408:SF13">
    <property type="entry name" value="TYPE I RESTRICTION ENZYME HINDI SPECIFICITY SUBUNIT"/>
    <property type="match status" value="1"/>
</dbReference>
<dbReference type="PANTHER" id="PTHR30408">
    <property type="entry name" value="TYPE-1 RESTRICTION ENZYME ECOKI SPECIFICITY PROTEIN"/>
    <property type="match status" value="1"/>
</dbReference>
<gene>
    <name evidence="3" type="ORF">F6W96_09490</name>
</gene>
<keyword evidence="3" id="KW-0255">Endonuclease</keyword>
<dbReference type="GO" id="GO:0009307">
    <property type="term" value="P:DNA restriction-modification system"/>
    <property type="evidence" value="ECO:0007669"/>
    <property type="project" value="UniProtKB-KW"/>
</dbReference>
<dbReference type="GO" id="GO:0004519">
    <property type="term" value="F:endonuclease activity"/>
    <property type="evidence" value="ECO:0007669"/>
    <property type="project" value="UniProtKB-KW"/>
</dbReference>
<name>A0A6G9ZG68_9NOCA</name>
<dbReference type="Proteomes" id="UP000500953">
    <property type="component" value="Chromosome"/>
</dbReference>
<dbReference type="EMBL" id="CP046173">
    <property type="protein sequence ID" value="QIS24096.1"/>
    <property type="molecule type" value="Genomic_DNA"/>
</dbReference>
<organism evidence="3 4">
    <name type="scientific">Nocardia terpenica</name>
    <dbReference type="NCBI Taxonomy" id="455432"/>
    <lineage>
        <taxon>Bacteria</taxon>
        <taxon>Bacillati</taxon>
        <taxon>Actinomycetota</taxon>
        <taxon>Actinomycetes</taxon>
        <taxon>Mycobacteriales</taxon>
        <taxon>Nocardiaceae</taxon>
        <taxon>Nocardia</taxon>
    </lineage>
</organism>
<evidence type="ECO:0000313" key="4">
    <source>
        <dbReference type="Proteomes" id="UP000500953"/>
    </source>
</evidence>
<dbReference type="GO" id="GO:0003677">
    <property type="term" value="F:DNA binding"/>
    <property type="evidence" value="ECO:0007669"/>
    <property type="project" value="UniProtKB-KW"/>
</dbReference>
<dbReference type="InterPro" id="IPR044946">
    <property type="entry name" value="Restrct_endonuc_typeI_TRD_sf"/>
</dbReference>
<keyword evidence="1" id="KW-0680">Restriction system</keyword>
<reference evidence="3 4" key="1">
    <citation type="journal article" date="2019" name="ACS Chem. Biol.">
        <title>Identification and Mobilization of a Cryptic Antibiotic Biosynthesis Gene Locus from a Human-Pathogenic Nocardia Isolate.</title>
        <authorList>
            <person name="Herisse M."/>
            <person name="Ishida K."/>
            <person name="Porter J.L."/>
            <person name="Howden B."/>
            <person name="Hertweck C."/>
            <person name="Stinear T.P."/>
            <person name="Pidot S.J."/>
        </authorList>
    </citation>
    <scope>NUCLEOTIDE SEQUENCE [LARGE SCALE GENOMIC DNA]</scope>
    <source>
        <strain evidence="3 4">AUSMDU00012715</strain>
    </source>
</reference>
<evidence type="ECO:0000256" key="2">
    <source>
        <dbReference type="ARBA" id="ARBA00023125"/>
    </source>
</evidence>
<keyword evidence="3" id="KW-0540">Nuclease</keyword>
<evidence type="ECO:0000256" key="1">
    <source>
        <dbReference type="ARBA" id="ARBA00022747"/>
    </source>
</evidence>